<keyword evidence="5 8" id="KW-0812">Transmembrane</keyword>
<evidence type="ECO:0000256" key="4">
    <source>
        <dbReference type="ARBA" id="ARBA00022475"/>
    </source>
</evidence>
<evidence type="ECO:0000256" key="6">
    <source>
        <dbReference type="ARBA" id="ARBA00022989"/>
    </source>
</evidence>
<feature type="transmembrane region" description="Helical" evidence="8">
    <location>
        <begin position="163"/>
        <end position="184"/>
    </location>
</feature>
<sequence length="331" mass="35322">MSQRDRQRQWRDLGAYALAPLAGLAIGVALPGTVAMADSLLWPTLALLLFVTFLQVPLVAQQRLPQTKRYMLAAAFAQFLCLPLLVGGLLLLVPDDPGLQLAVCLVLLAPCTDWFVTFSKLSRGSVQVAVLSTPMLLIGQLVMLPVWIYLLAGSAALAAFEPMRLLIVFSAIVLLPLGVAMVLQRLRPGSGLRLTAHQLDRIGKWLLVVVLGLIGTSQLSALVGAWQSWLLPVAGVYLGFAVGATAIAVLIARAVRLRPAPGRTLLISLNARNSFVVLPVALASGAAATASAAIVLQMLLELFLLLGLSHVATRLLPGDEDQTDERLRQVS</sequence>
<evidence type="ECO:0000313" key="10">
    <source>
        <dbReference type="Proteomes" id="UP001205843"/>
    </source>
</evidence>
<dbReference type="PANTHER" id="PTHR43057:SF1">
    <property type="entry name" value="ARSENICAL-RESISTANCE PROTEIN 3"/>
    <property type="match status" value="1"/>
</dbReference>
<dbReference type="GO" id="GO:0015104">
    <property type="term" value="F:antimonite transmembrane transporter activity"/>
    <property type="evidence" value="ECO:0007669"/>
    <property type="project" value="TreeGrafter"/>
</dbReference>
<name>A0AAE3KC57_9GAMM</name>
<dbReference type="Pfam" id="PF01758">
    <property type="entry name" value="SBF"/>
    <property type="match status" value="1"/>
</dbReference>
<feature type="transmembrane region" description="Helical" evidence="8">
    <location>
        <begin position="128"/>
        <end position="151"/>
    </location>
</feature>
<keyword evidence="4" id="KW-1003">Cell membrane</keyword>
<dbReference type="GO" id="GO:0005886">
    <property type="term" value="C:plasma membrane"/>
    <property type="evidence" value="ECO:0007669"/>
    <property type="project" value="UniProtKB-SubCell"/>
</dbReference>
<dbReference type="AlphaFoldDB" id="A0AAE3KC57"/>
<keyword evidence="10" id="KW-1185">Reference proteome</keyword>
<dbReference type="Gene3D" id="1.20.1530.20">
    <property type="match status" value="1"/>
</dbReference>
<accession>A0AAE3KC57</accession>
<dbReference type="RefSeq" id="WP_253478784.1">
    <property type="nucleotide sequence ID" value="NZ_JALJXV010000006.1"/>
</dbReference>
<dbReference type="InterPro" id="IPR002657">
    <property type="entry name" value="BilAc:Na_symport/Acr3"/>
</dbReference>
<comment type="subcellular location">
    <subcellularLocation>
        <location evidence="1">Cell membrane</location>
        <topology evidence="1">Multi-pass membrane protein</topology>
    </subcellularLocation>
</comment>
<feature type="transmembrane region" description="Helical" evidence="8">
    <location>
        <begin position="205"/>
        <end position="229"/>
    </location>
</feature>
<dbReference type="InterPro" id="IPR004706">
    <property type="entry name" value="Arsenical-R_Acr3"/>
</dbReference>
<dbReference type="Proteomes" id="UP001205843">
    <property type="component" value="Unassembled WGS sequence"/>
</dbReference>
<dbReference type="EMBL" id="JALJXV010000006">
    <property type="protein sequence ID" value="MCP1675379.1"/>
    <property type="molecule type" value="Genomic_DNA"/>
</dbReference>
<feature type="transmembrane region" description="Helical" evidence="8">
    <location>
        <begin position="275"/>
        <end position="300"/>
    </location>
</feature>
<keyword evidence="7 8" id="KW-0472">Membrane</keyword>
<evidence type="ECO:0000256" key="2">
    <source>
        <dbReference type="ARBA" id="ARBA00010110"/>
    </source>
</evidence>
<feature type="transmembrane region" description="Helical" evidence="8">
    <location>
        <begin position="12"/>
        <end position="34"/>
    </location>
</feature>
<dbReference type="InterPro" id="IPR038770">
    <property type="entry name" value="Na+/solute_symporter_sf"/>
</dbReference>
<evidence type="ECO:0000313" key="9">
    <source>
        <dbReference type="EMBL" id="MCP1675379.1"/>
    </source>
</evidence>
<feature type="transmembrane region" description="Helical" evidence="8">
    <location>
        <begin position="99"/>
        <end position="116"/>
    </location>
</feature>
<comment type="similarity">
    <text evidence="2">Belongs to the arsenical resistance-3 (ACR3) (TC 2.A.59) family.</text>
</comment>
<dbReference type="GO" id="GO:0015297">
    <property type="term" value="F:antiporter activity"/>
    <property type="evidence" value="ECO:0007669"/>
    <property type="project" value="InterPro"/>
</dbReference>
<comment type="caution">
    <text evidence="9">The sequence shown here is derived from an EMBL/GenBank/DDBJ whole genome shotgun (WGS) entry which is preliminary data.</text>
</comment>
<feature type="transmembrane region" description="Helical" evidence="8">
    <location>
        <begin position="72"/>
        <end position="93"/>
    </location>
</feature>
<proteinExistence type="inferred from homology"/>
<evidence type="ECO:0000256" key="5">
    <source>
        <dbReference type="ARBA" id="ARBA00022692"/>
    </source>
</evidence>
<feature type="transmembrane region" description="Helical" evidence="8">
    <location>
        <begin position="40"/>
        <end position="60"/>
    </location>
</feature>
<organism evidence="9 10">
    <name type="scientific">Natronocella acetinitrilica</name>
    <dbReference type="NCBI Taxonomy" id="414046"/>
    <lineage>
        <taxon>Bacteria</taxon>
        <taxon>Pseudomonadati</taxon>
        <taxon>Pseudomonadota</taxon>
        <taxon>Gammaproteobacteria</taxon>
        <taxon>Chromatiales</taxon>
        <taxon>Ectothiorhodospiraceae</taxon>
        <taxon>Natronocella</taxon>
    </lineage>
</organism>
<reference evidence="9" key="1">
    <citation type="submission" date="2022-03" db="EMBL/GenBank/DDBJ databases">
        <title>Genomic Encyclopedia of Type Strains, Phase III (KMG-III): the genomes of soil and plant-associated and newly described type strains.</title>
        <authorList>
            <person name="Whitman W."/>
        </authorList>
    </citation>
    <scope>NUCLEOTIDE SEQUENCE</scope>
    <source>
        <strain evidence="9">ANL 6-2</strain>
    </source>
</reference>
<evidence type="ECO:0000256" key="1">
    <source>
        <dbReference type="ARBA" id="ARBA00004651"/>
    </source>
</evidence>
<feature type="transmembrane region" description="Helical" evidence="8">
    <location>
        <begin position="235"/>
        <end position="255"/>
    </location>
</feature>
<evidence type="ECO:0000256" key="3">
    <source>
        <dbReference type="ARBA" id="ARBA00022448"/>
    </source>
</evidence>
<evidence type="ECO:0000256" key="7">
    <source>
        <dbReference type="ARBA" id="ARBA00023136"/>
    </source>
</evidence>
<protein>
    <submittedName>
        <fullName evidence="9">ACR3 family arsenite efflux pump ArsB</fullName>
    </submittedName>
</protein>
<dbReference type="GO" id="GO:0015105">
    <property type="term" value="F:arsenite transmembrane transporter activity"/>
    <property type="evidence" value="ECO:0007669"/>
    <property type="project" value="TreeGrafter"/>
</dbReference>
<gene>
    <name evidence="9" type="ORF">J2T57_002529</name>
</gene>
<dbReference type="PANTHER" id="PTHR43057">
    <property type="entry name" value="ARSENITE EFFLUX TRANSPORTER"/>
    <property type="match status" value="1"/>
</dbReference>
<keyword evidence="6 8" id="KW-1133">Transmembrane helix</keyword>
<keyword evidence="3" id="KW-0813">Transport</keyword>
<evidence type="ECO:0000256" key="8">
    <source>
        <dbReference type="SAM" id="Phobius"/>
    </source>
</evidence>